<comment type="similarity">
    <text evidence="11">Belongs to the peptidase M48 family.</text>
</comment>
<feature type="transmembrane region" description="Helical" evidence="13">
    <location>
        <begin position="40"/>
        <end position="66"/>
    </location>
</feature>
<keyword evidence="7 11" id="KW-0862">Zinc</keyword>
<evidence type="ECO:0000256" key="9">
    <source>
        <dbReference type="ARBA" id="ARBA00023049"/>
    </source>
</evidence>
<dbReference type="GO" id="GO:0046872">
    <property type="term" value="F:metal ion binding"/>
    <property type="evidence" value="ECO:0007669"/>
    <property type="project" value="UniProtKB-KW"/>
</dbReference>
<feature type="domain" description="Peptidase M48" evidence="14">
    <location>
        <begin position="118"/>
        <end position="310"/>
    </location>
</feature>
<comment type="subcellular location">
    <subcellularLocation>
        <location evidence="1">Cell membrane</location>
        <topology evidence="1">Multi-pass membrane protein</topology>
    </subcellularLocation>
</comment>
<evidence type="ECO:0000256" key="6">
    <source>
        <dbReference type="ARBA" id="ARBA00022801"/>
    </source>
</evidence>
<dbReference type="EMBL" id="FMAE01000006">
    <property type="protein sequence ID" value="SCB40353.1"/>
    <property type="molecule type" value="Genomic_DNA"/>
</dbReference>
<comment type="cofactor">
    <cofactor evidence="11">
        <name>Zn(2+)</name>
        <dbReference type="ChEBI" id="CHEBI:29105"/>
    </cofactor>
    <text evidence="11">Binds 1 zinc ion per subunit.</text>
</comment>
<dbReference type="GO" id="GO:0005886">
    <property type="term" value="C:plasma membrane"/>
    <property type="evidence" value="ECO:0007669"/>
    <property type="project" value="UniProtKB-SubCell"/>
</dbReference>
<keyword evidence="6 11" id="KW-0378">Hydrolase</keyword>
<keyword evidence="8 13" id="KW-1133">Transmembrane helix</keyword>
<reference evidence="15 16" key="1">
    <citation type="submission" date="2016-08" db="EMBL/GenBank/DDBJ databases">
        <authorList>
            <person name="Seilhamer J.J."/>
        </authorList>
    </citation>
    <scope>NUCLEOTIDE SEQUENCE [LARGE SCALE GENOMIC DNA]</scope>
    <source>
        <strain evidence="15 16">CCBAU 10071</strain>
    </source>
</reference>
<evidence type="ECO:0000313" key="16">
    <source>
        <dbReference type="Proteomes" id="UP000183174"/>
    </source>
</evidence>
<name>A0A1C3WJZ5_9BRAD</name>
<dbReference type="InterPro" id="IPR001915">
    <property type="entry name" value="Peptidase_M48"/>
</dbReference>
<dbReference type="Proteomes" id="UP000183174">
    <property type="component" value="Unassembled WGS sequence"/>
</dbReference>
<dbReference type="CDD" id="cd07328">
    <property type="entry name" value="M48_Ste24p_like"/>
    <property type="match status" value="1"/>
</dbReference>
<evidence type="ECO:0000256" key="13">
    <source>
        <dbReference type="SAM" id="Phobius"/>
    </source>
</evidence>
<evidence type="ECO:0000256" key="1">
    <source>
        <dbReference type="ARBA" id="ARBA00004651"/>
    </source>
</evidence>
<protein>
    <submittedName>
        <fullName evidence="15">Peptidase family M48</fullName>
    </submittedName>
</protein>
<evidence type="ECO:0000256" key="8">
    <source>
        <dbReference type="ARBA" id="ARBA00022989"/>
    </source>
</evidence>
<evidence type="ECO:0000256" key="5">
    <source>
        <dbReference type="ARBA" id="ARBA00022723"/>
    </source>
</evidence>
<keyword evidence="4 13" id="KW-0812">Transmembrane</keyword>
<keyword evidence="12" id="KW-0175">Coiled coil</keyword>
<keyword evidence="10 13" id="KW-0472">Membrane</keyword>
<dbReference type="PANTHER" id="PTHR43221:SF1">
    <property type="entry name" value="PROTEASE HTPX"/>
    <property type="match status" value="1"/>
</dbReference>
<dbReference type="GO" id="GO:0006508">
    <property type="term" value="P:proteolysis"/>
    <property type="evidence" value="ECO:0007669"/>
    <property type="project" value="UniProtKB-KW"/>
</dbReference>
<dbReference type="AlphaFoldDB" id="A0A1C3WJZ5"/>
<evidence type="ECO:0000256" key="4">
    <source>
        <dbReference type="ARBA" id="ARBA00022692"/>
    </source>
</evidence>
<evidence type="ECO:0000256" key="3">
    <source>
        <dbReference type="ARBA" id="ARBA00022670"/>
    </source>
</evidence>
<evidence type="ECO:0000256" key="11">
    <source>
        <dbReference type="RuleBase" id="RU003983"/>
    </source>
</evidence>
<gene>
    <name evidence="15" type="ORF">GA0061099_1006325</name>
</gene>
<evidence type="ECO:0000259" key="14">
    <source>
        <dbReference type="Pfam" id="PF01435"/>
    </source>
</evidence>
<sequence length="357" mass="39426">MKRLILQIVLRLGRYAVLPVVALACTILAIWLMIMDRYTIAALATAPIVFTSSMATIALAIGLLFLPSRKHGGFEADEQTAPGLWAAWRELDRSFVRSNRTLLVDTDFNASISEESRYAGVFGQHVTMTIGLPLLMILDQRSVRAVIAHEVAHARLRHTSGGTNLADFMAAAENVFFYADPEHTITGYIARILLHSLLERLEKEYKALSRENELAADLEAAEQVGREEMARALVMMEVCGARLADLVFAPLQKEVLGAIKAPSPPFARILDQIPAIRAPGFMTAAVASLSRQHDPDSTHPPFGQRLASLGYIDVPDVGEIQMSAVDQLLSPDAANQLTLRFDEEWRKKVQEWVSVGR</sequence>
<dbReference type="GO" id="GO:0004222">
    <property type="term" value="F:metalloendopeptidase activity"/>
    <property type="evidence" value="ECO:0007669"/>
    <property type="project" value="InterPro"/>
</dbReference>
<evidence type="ECO:0000256" key="7">
    <source>
        <dbReference type="ARBA" id="ARBA00022833"/>
    </source>
</evidence>
<evidence type="ECO:0000313" key="15">
    <source>
        <dbReference type="EMBL" id="SCB40353.1"/>
    </source>
</evidence>
<feature type="transmembrane region" description="Helical" evidence="13">
    <location>
        <begin position="12"/>
        <end position="34"/>
    </location>
</feature>
<dbReference type="PROSITE" id="PS51257">
    <property type="entry name" value="PROKAR_LIPOPROTEIN"/>
    <property type="match status" value="1"/>
</dbReference>
<dbReference type="PANTHER" id="PTHR43221">
    <property type="entry name" value="PROTEASE HTPX"/>
    <property type="match status" value="1"/>
</dbReference>
<evidence type="ECO:0000256" key="12">
    <source>
        <dbReference type="SAM" id="Coils"/>
    </source>
</evidence>
<evidence type="ECO:0000256" key="2">
    <source>
        <dbReference type="ARBA" id="ARBA00022475"/>
    </source>
</evidence>
<dbReference type="InterPro" id="IPR050083">
    <property type="entry name" value="HtpX_protease"/>
</dbReference>
<keyword evidence="5" id="KW-0479">Metal-binding</keyword>
<dbReference type="Pfam" id="PF01435">
    <property type="entry name" value="Peptidase_M48"/>
    <property type="match status" value="1"/>
</dbReference>
<proteinExistence type="inferred from homology"/>
<dbReference type="RefSeq" id="WP_050995992.1">
    <property type="nucleotide sequence ID" value="NZ_FMAE01000006.1"/>
</dbReference>
<keyword evidence="3 11" id="KW-0645">Protease</keyword>
<keyword evidence="9 11" id="KW-0482">Metalloprotease</keyword>
<feature type="coiled-coil region" evidence="12">
    <location>
        <begin position="191"/>
        <end position="218"/>
    </location>
</feature>
<organism evidence="15 16">
    <name type="scientific">Bradyrhizobium yuanmingense</name>
    <dbReference type="NCBI Taxonomy" id="108015"/>
    <lineage>
        <taxon>Bacteria</taxon>
        <taxon>Pseudomonadati</taxon>
        <taxon>Pseudomonadota</taxon>
        <taxon>Alphaproteobacteria</taxon>
        <taxon>Hyphomicrobiales</taxon>
        <taxon>Nitrobacteraceae</taxon>
        <taxon>Bradyrhizobium</taxon>
    </lineage>
</organism>
<keyword evidence="2" id="KW-1003">Cell membrane</keyword>
<accession>A0A1C3WJZ5</accession>
<evidence type="ECO:0000256" key="10">
    <source>
        <dbReference type="ARBA" id="ARBA00023136"/>
    </source>
</evidence>